<dbReference type="HOGENOM" id="CLU_007383_9_0_1"/>
<keyword evidence="1" id="KW-0560">Oxidoreductase</keyword>
<dbReference type="PANTHER" id="PTHR10366">
    <property type="entry name" value="NAD DEPENDENT EPIMERASE/DEHYDRATASE"/>
    <property type="match status" value="1"/>
</dbReference>
<dbReference type="EnsemblPlants" id="ORUFI08G05540.2">
    <property type="protein sequence ID" value="ORUFI08G05540.2"/>
    <property type="gene ID" value="ORUFI08G05540"/>
</dbReference>
<dbReference type="Pfam" id="PF01370">
    <property type="entry name" value="Epimerase"/>
    <property type="match status" value="1"/>
</dbReference>
<organism evidence="3 4">
    <name type="scientific">Oryza rufipogon</name>
    <name type="common">Brownbeard rice</name>
    <name type="synonym">Asian wild rice</name>
    <dbReference type="NCBI Taxonomy" id="4529"/>
    <lineage>
        <taxon>Eukaryota</taxon>
        <taxon>Viridiplantae</taxon>
        <taxon>Streptophyta</taxon>
        <taxon>Embryophyta</taxon>
        <taxon>Tracheophyta</taxon>
        <taxon>Spermatophyta</taxon>
        <taxon>Magnoliopsida</taxon>
        <taxon>Liliopsida</taxon>
        <taxon>Poales</taxon>
        <taxon>Poaceae</taxon>
        <taxon>BOP clade</taxon>
        <taxon>Oryzoideae</taxon>
        <taxon>Oryzeae</taxon>
        <taxon>Oryzinae</taxon>
        <taxon>Oryza</taxon>
    </lineage>
</organism>
<dbReference type="InterPro" id="IPR001509">
    <property type="entry name" value="Epimerase_deHydtase"/>
</dbReference>
<accession>A0A0E0QF73</accession>
<protein>
    <recommendedName>
        <fullName evidence="2">NAD-dependent epimerase/dehydratase domain-containing protein</fullName>
    </recommendedName>
</protein>
<sequence length="292" mass="31659">MEAPPPATSSTVCVTGAGGFLASWLVKLLLSKDHYVINGTVRDLGEGKNAHLKALENAGERLRLFKADVLAYGSVAAAIAGCDGVFHVASPVTSGRPTNPEVDIIATAVTGTLNVLRASHEAKVKRVVVVSSVVAVFNNPNWPTGEPFNEDSWSDEETCRKNEEWYPYYLSKTLAEREAFEYAAKTGMDIVTICPALIMGPLAYSTYKPSCPKPGSAPVSNAGDNETVGNRLETLLDVRDVADALLLVLEVDEEQNTRFSSEKLEKLGWTFRPMEETLRDSFESYIGLGILT</sequence>
<dbReference type="InterPro" id="IPR036291">
    <property type="entry name" value="NAD(P)-bd_dom_sf"/>
</dbReference>
<dbReference type="Gramene" id="ORUFI08G05540.2">
    <property type="protein sequence ID" value="ORUFI08G05540.2"/>
    <property type="gene ID" value="ORUFI08G05540"/>
</dbReference>
<dbReference type="AlphaFoldDB" id="A0A0E0QF73"/>
<dbReference type="InterPro" id="IPR050425">
    <property type="entry name" value="NAD(P)_dehydrat-like"/>
</dbReference>
<keyword evidence="4" id="KW-1185">Reference proteome</keyword>
<reference evidence="4" key="1">
    <citation type="submission" date="2013-06" db="EMBL/GenBank/DDBJ databases">
        <authorList>
            <person name="Zhao Q."/>
        </authorList>
    </citation>
    <scope>NUCLEOTIDE SEQUENCE</scope>
    <source>
        <strain evidence="4">cv. W1943</strain>
    </source>
</reference>
<dbReference type="Gene3D" id="3.40.50.720">
    <property type="entry name" value="NAD(P)-binding Rossmann-like Domain"/>
    <property type="match status" value="1"/>
</dbReference>
<dbReference type="FunFam" id="3.40.50.720:FF:001885">
    <property type="entry name" value="Dihydroflavonol-4-reductase"/>
    <property type="match status" value="1"/>
</dbReference>
<evidence type="ECO:0000259" key="2">
    <source>
        <dbReference type="Pfam" id="PF01370"/>
    </source>
</evidence>
<dbReference type="GO" id="GO:0016616">
    <property type="term" value="F:oxidoreductase activity, acting on the CH-OH group of donors, NAD or NADP as acceptor"/>
    <property type="evidence" value="ECO:0007669"/>
    <property type="project" value="TreeGrafter"/>
</dbReference>
<reference evidence="3" key="2">
    <citation type="submission" date="2015-06" db="UniProtKB">
        <authorList>
            <consortium name="EnsemblPlants"/>
        </authorList>
    </citation>
    <scope>IDENTIFICATION</scope>
</reference>
<proteinExistence type="predicted"/>
<feature type="domain" description="NAD-dependent epimerase/dehydratase" evidence="2">
    <location>
        <begin position="12"/>
        <end position="254"/>
    </location>
</feature>
<dbReference type="Proteomes" id="UP000008022">
    <property type="component" value="Unassembled WGS sequence"/>
</dbReference>
<name>A0A0E0QF73_ORYRU</name>
<evidence type="ECO:0000313" key="4">
    <source>
        <dbReference type="Proteomes" id="UP000008022"/>
    </source>
</evidence>
<dbReference type="PANTHER" id="PTHR10366:SF831">
    <property type="entry name" value="NAD-DEPENDENT EPIMERASE_DEHYDRATASE DOMAIN-CONTAINING PROTEIN"/>
    <property type="match status" value="1"/>
</dbReference>
<dbReference type="SUPFAM" id="SSF51735">
    <property type="entry name" value="NAD(P)-binding Rossmann-fold domains"/>
    <property type="match status" value="1"/>
</dbReference>
<evidence type="ECO:0000313" key="3">
    <source>
        <dbReference type="EnsemblPlants" id="ORUFI08G05540.2"/>
    </source>
</evidence>
<evidence type="ECO:0000256" key="1">
    <source>
        <dbReference type="ARBA" id="ARBA00023002"/>
    </source>
</evidence>